<dbReference type="AlphaFoldDB" id="F4P7T0"/>
<feature type="domain" description="BTB" evidence="2">
    <location>
        <begin position="375"/>
        <end position="468"/>
    </location>
</feature>
<dbReference type="InterPro" id="IPR000210">
    <property type="entry name" value="BTB/POZ_dom"/>
</dbReference>
<dbReference type="EMBL" id="GL882888">
    <property type="protein sequence ID" value="EGF78714.1"/>
    <property type="molecule type" value="Genomic_DNA"/>
</dbReference>
<dbReference type="InterPro" id="IPR045068">
    <property type="entry name" value="BACURD1-3"/>
</dbReference>
<dbReference type="PANTHER" id="PTHR11145:SF8">
    <property type="entry name" value="RE57120P"/>
    <property type="match status" value="1"/>
</dbReference>
<dbReference type="SMART" id="SM00225">
    <property type="entry name" value="BTB"/>
    <property type="match status" value="1"/>
</dbReference>
<dbReference type="HOGENOM" id="CLU_583911_0_0_1"/>
<accession>F4P7T0</accession>
<dbReference type="Gene3D" id="3.30.710.10">
    <property type="entry name" value="Potassium Channel Kv1.1, Chain A"/>
    <property type="match status" value="1"/>
</dbReference>
<dbReference type="PANTHER" id="PTHR11145">
    <property type="entry name" value="BTB/POZ DOMAIN-CONTAINING ADAPTER FOR CUL3-MEDIATED RHOA DEGRADATION PROTEIN FAMILY MEMBER"/>
    <property type="match status" value="1"/>
</dbReference>
<keyword evidence="1" id="KW-1133">Transmembrane helix</keyword>
<keyword evidence="1" id="KW-0812">Transmembrane</keyword>
<feature type="transmembrane region" description="Helical" evidence="1">
    <location>
        <begin position="320"/>
        <end position="341"/>
    </location>
</feature>
<dbReference type="SUPFAM" id="SSF54695">
    <property type="entry name" value="POZ domain"/>
    <property type="match status" value="1"/>
</dbReference>
<dbReference type="RefSeq" id="XP_006680716.1">
    <property type="nucleotide sequence ID" value="XM_006680653.1"/>
</dbReference>
<dbReference type="Proteomes" id="UP000007241">
    <property type="component" value="Unassembled WGS sequence"/>
</dbReference>
<dbReference type="InParanoid" id="F4P7T0"/>
<dbReference type="InterPro" id="IPR011333">
    <property type="entry name" value="SKP1/BTB/POZ_sf"/>
</dbReference>
<evidence type="ECO:0000313" key="4">
    <source>
        <dbReference type="Proteomes" id="UP000007241"/>
    </source>
</evidence>
<organism evidence="3 4">
    <name type="scientific">Batrachochytrium dendrobatidis (strain JAM81 / FGSC 10211)</name>
    <name type="common">Frog chytrid fungus</name>
    <dbReference type="NCBI Taxonomy" id="684364"/>
    <lineage>
        <taxon>Eukaryota</taxon>
        <taxon>Fungi</taxon>
        <taxon>Fungi incertae sedis</taxon>
        <taxon>Chytridiomycota</taxon>
        <taxon>Chytridiomycota incertae sedis</taxon>
        <taxon>Chytridiomycetes</taxon>
        <taxon>Rhizophydiales</taxon>
        <taxon>Rhizophydiales incertae sedis</taxon>
        <taxon>Batrachochytrium</taxon>
    </lineage>
</organism>
<reference evidence="3 4" key="1">
    <citation type="submission" date="2009-12" db="EMBL/GenBank/DDBJ databases">
        <title>The draft genome of Batrachochytrium dendrobatidis.</title>
        <authorList>
            <consortium name="US DOE Joint Genome Institute (JGI-PGF)"/>
            <person name="Kuo A."/>
            <person name="Salamov A."/>
            <person name="Schmutz J."/>
            <person name="Lucas S."/>
            <person name="Pitluck S."/>
            <person name="Rosenblum E."/>
            <person name="Stajich J."/>
            <person name="Eisen M."/>
            <person name="Grigoriev I.V."/>
        </authorList>
    </citation>
    <scope>NUCLEOTIDE SEQUENCE [LARGE SCALE GENOMIC DNA]</scope>
    <source>
        <strain evidence="4">JAM81 / FGSC 10211</strain>
    </source>
</reference>
<protein>
    <recommendedName>
        <fullName evidence="2">BTB domain-containing protein</fullName>
    </recommendedName>
</protein>
<dbReference type="STRING" id="684364.F4P7T0"/>
<name>F4P7T0_BATDJ</name>
<dbReference type="CDD" id="cd18316">
    <property type="entry name" value="BTB_POZ_KCTD-like"/>
    <property type="match status" value="1"/>
</dbReference>
<keyword evidence="4" id="KW-1185">Reference proteome</keyword>
<sequence>MARYIQSFYYKLILFLILQNTPSIMSMAVYYAFDTLRSMLCEYGCKYTFYNCLIVSVKPIHSQNRNGHYKKLDTNQGLDYNQNKVDHIRRQEEMRDILKQCKKLQDNVRHLSDSFSTPSMRYIDYLATVPPPNPLPQPVSLEPSWSEVLLSTPLSKTLEKDVSSTLLGAFYVFPNSMYQQQSELCEYEARLAQIKAVEDEKKAKSGIYTYLVYPFTLIKTNTTSKPKIVSPQLALQQDVFIPNTWSMFDLAPKWWSDHVQQTNQDLVATVNNIAARSALYLSKSSISYHTSGFFRLIRLQLDYIDEQVQLYSKIWTVVKVIMSLLINWAFIVLYGMVRFAIIYHRSSQNLKQNDKYYNKKPETVYAEQKSNAAKEVITIWVGGIMFQTKKETLAAAKGSVLSLWTRNETIFIDRDGRHFYHILNHLRGVDTINGIKDLKVLEEISIEAQYYRLHVLNKHVQNLIQQLS</sequence>
<evidence type="ECO:0000313" key="3">
    <source>
        <dbReference type="EMBL" id="EGF78714.1"/>
    </source>
</evidence>
<dbReference type="GeneID" id="18239081"/>
<dbReference type="GO" id="GO:0051260">
    <property type="term" value="P:protein homooligomerization"/>
    <property type="evidence" value="ECO:0007669"/>
    <property type="project" value="InterPro"/>
</dbReference>
<feature type="transmembrane region" description="Helical" evidence="1">
    <location>
        <begin position="12"/>
        <end position="33"/>
    </location>
</feature>
<dbReference type="InterPro" id="IPR003131">
    <property type="entry name" value="T1-type_BTB"/>
</dbReference>
<proteinExistence type="predicted"/>
<dbReference type="Pfam" id="PF02214">
    <property type="entry name" value="BTB_2"/>
    <property type="match status" value="1"/>
</dbReference>
<evidence type="ECO:0000256" key="1">
    <source>
        <dbReference type="SAM" id="Phobius"/>
    </source>
</evidence>
<gene>
    <name evidence="3" type="ORF">BATDEDRAFT_26621</name>
</gene>
<dbReference type="OrthoDB" id="2414723at2759"/>
<keyword evidence="1" id="KW-0472">Membrane</keyword>
<evidence type="ECO:0000259" key="2">
    <source>
        <dbReference type="SMART" id="SM00225"/>
    </source>
</evidence>